<dbReference type="Proteomes" id="UP001415857">
    <property type="component" value="Unassembled WGS sequence"/>
</dbReference>
<dbReference type="InterPro" id="IPR004158">
    <property type="entry name" value="DUF247_pln"/>
</dbReference>
<keyword evidence="3" id="KW-1185">Reference proteome</keyword>
<organism evidence="2 3">
    <name type="scientific">Liquidambar formosana</name>
    <name type="common">Formosan gum</name>
    <dbReference type="NCBI Taxonomy" id="63359"/>
    <lineage>
        <taxon>Eukaryota</taxon>
        <taxon>Viridiplantae</taxon>
        <taxon>Streptophyta</taxon>
        <taxon>Embryophyta</taxon>
        <taxon>Tracheophyta</taxon>
        <taxon>Spermatophyta</taxon>
        <taxon>Magnoliopsida</taxon>
        <taxon>eudicotyledons</taxon>
        <taxon>Gunneridae</taxon>
        <taxon>Pentapetalae</taxon>
        <taxon>Saxifragales</taxon>
        <taxon>Altingiaceae</taxon>
        <taxon>Liquidambar</taxon>
    </lineage>
</organism>
<evidence type="ECO:0000313" key="2">
    <source>
        <dbReference type="EMBL" id="KAK9280622.1"/>
    </source>
</evidence>
<sequence>MTENVPRERKAHISVEMEYHNITSHDIERGDVATTEIAEDPVVISTRGMLESLPPLSSECCIYRVPKKLRKVNVEAYTPQLVSIGPLHFGEQHLREMEEHKLRYLRTFLNRIGWSLDQSVQVVRRWENRARDCYAETIELSSDEFVKMILVDGCFIVEIFLRHHFNQLRDEVDRIFHRPWMNDVVRHDLVLIENQLPIFVLEGFFDWVPPVSIPDGNSTTFLGLTKEYFNHFVREMEVPGSLNGIKHFVDFIHHFYLSSFSTKQHEGDANIERPPSVTQLQEAGITFRKGTSRSLLDIKFADGILEIPHFKIWDSTESLIRNVIAFEQCHCTSKYISGYMDILDSLIKTSEDADLLIRHEIITNWIGSGEKVATLFNNIAKEIFIDSSVSSFSSICKDMNEYCKNRRHRWKATLKRDYFGTPWTIISFIAAVVRLILTIIQTTQKNTLDYCKLPKKI</sequence>
<name>A0AAP0RQ87_LIQFO</name>
<keyword evidence="1" id="KW-0472">Membrane</keyword>
<dbReference type="EMBL" id="JBBPBK010000008">
    <property type="protein sequence ID" value="KAK9280622.1"/>
    <property type="molecule type" value="Genomic_DNA"/>
</dbReference>
<dbReference type="PANTHER" id="PTHR31170">
    <property type="entry name" value="BNAC04G53230D PROTEIN"/>
    <property type="match status" value="1"/>
</dbReference>
<comment type="caution">
    <text evidence="2">The sequence shown here is derived from an EMBL/GenBank/DDBJ whole genome shotgun (WGS) entry which is preliminary data.</text>
</comment>
<gene>
    <name evidence="2" type="ORF">L1049_014318</name>
</gene>
<proteinExistence type="predicted"/>
<evidence type="ECO:0000313" key="3">
    <source>
        <dbReference type="Proteomes" id="UP001415857"/>
    </source>
</evidence>
<evidence type="ECO:0000256" key="1">
    <source>
        <dbReference type="SAM" id="Phobius"/>
    </source>
</evidence>
<feature type="transmembrane region" description="Helical" evidence="1">
    <location>
        <begin position="418"/>
        <end position="440"/>
    </location>
</feature>
<keyword evidence="1" id="KW-0812">Transmembrane</keyword>
<keyword evidence="1" id="KW-1133">Transmembrane helix</keyword>
<dbReference type="AlphaFoldDB" id="A0AAP0RQ87"/>
<reference evidence="2 3" key="1">
    <citation type="journal article" date="2024" name="Plant J.">
        <title>Genome sequences and population genomics reveal climatic adaptation and genomic divergence between two closely related sweetgum species.</title>
        <authorList>
            <person name="Xu W.Q."/>
            <person name="Ren C.Q."/>
            <person name="Zhang X.Y."/>
            <person name="Comes H.P."/>
            <person name="Liu X.H."/>
            <person name="Li Y.G."/>
            <person name="Kettle C.J."/>
            <person name="Jalonen R."/>
            <person name="Gaisberger H."/>
            <person name="Ma Y.Z."/>
            <person name="Qiu Y.X."/>
        </authorList>
    </citation>
    <scope>NUCLEOTIDE SEQUENCE [LARGE SCALE GENOMIC DNA]</scope>
    <source>
        <strain evidence="2">Hangzhou</strain>
    </source>
</reference>
<dbReference type="PANTHER" id="PTHR31170:SF25">
    <property type="entry name" value="BNAA09G04570D PROTEIN"/>
    <property type="match status" value="1"/>
</dbReference>
<protein>
    <submittedName>
        <fullName evidence="2">Uncharacterized protein</fullName>
    </submittedName>
</protein>
<accession>A0AAP0RQ87</accession>
<dbReference type="Pfam" id="PF03140">
    <property type="entry name" value="DUF247"/>
    <property type="match status" value="1"/>
</dbReference>